<accession>A0AAN6KAM0</accession>
<feature type="region of interest" description="Disordered" evidence="1">
    <location>
        <begin position="958"/>
        <end position="1206"/>
    </location>
</feature>
<dbReference type="PANTHER" id="PTHR12112:SF39">
    <property type="entry name" value="EG:152A3.5 PROTEIN (FBGN0003116_PN PROTEIN)"/>
    <property type="match status" value="1"/>
</dbReference>
<protein>
    <submittedName>
        <fullName evidence="3">Exopolyphosphatase</fullName>
        <ecNumber evidence="3">3.6.1.11</ecNumber>
    </submittedName>
</protein>
<dbReference type="PANTHER" id="PTHR12112">
    <property type="entry name" value="BNIP - RELATED"/>
    <property type="match status" value="1"/>
</dbReference>
<proteinExistence type="predicted"/>
<dbReference type="Pfam" id="PF02833">
    <property type="entry name" value="DHHA2"/>
    <property type="match status" value="1"/>
</dbReference>
<dbReference type="AlphaFoldDB" id="A0AAN6KAM0"/>
<feature type="compositionally biased region" description="Basic and acidic residues" evidence="1">
    <location>
        <begin position="1171"/>
        <end position="1206"/>
    </location>
</feature>
<keyword evidence="3" id="KW-0378">Hydrolase</keyword>
<dbReference type="SMART" id="SM01131">
    <property type="entry name" value="DHHA2"/>
    <property type="match status" value="1"/>
</dbReference>
<dbReference type="InterPro" id="IPR004097">
    <property type="entry name" value="DHHA2"/>
</dbReference>
<reference evidence="3" key="1">
    <citation type="submission" date="2023-06" db="EMBL/GenBank/DDBJ databases">
        <title>Black Yeasts Isolated from many extreme environments.</title>
        <authorList>
            <person name="Coleine C."/>
            <person name="Stajich J.E."/>
            <person name="Selbmann L."/>
        </authorList>
    </citation>
    <scope>NUCLEOTIDE SEQUENCE</scope>
    <source>
        <strain evidence="3">CCFEE 5200</strain>
    </source>
</reference>
<sequence>MSRLSIRTYLVTAKRYLRQAIQDKGTASFVIGNESADLDSITCALVYGYIQSSSPQARRKNHVVIPVTNIPAADLSLRPELTALLRHAGVKPDDLITLDDLGKLPMPLSKTDWTLVDHNALTGCLAQHYAPSVSGVIDHHDDESAVPSSASPRIIEKSGSCNSLVVNQLRSSWDDISSNSTSVGAANAQSSDGVIDDEAYTTTWDAQVAELALGSILIDTHCLGDESKVTEHDRKAVRYLEARINASNKYGKDYDRKVFFEEINAAKSDLDALSLIDVLRKDYKQWTEGAKTVGVSSVVKPISWLREKVEGNFTQTLIDFAGQRQLQLLAIMTAFTSESGDFARELLLIALDSEGATKAAERFVEQAASELKIKQSELQSLSEKGRPPFMQLWHQKNVAASRKKVGPLLREAMRTTLATNSTPLSHSISSRHKGRAFRSAEQPLRPLSLTIMSNTPGGQGGYQQSNQQWAYNDGRTSVQYHHQQTTFAQSAVSTPAPIPSPYQILPPVAMPQMLPAPNIFQQHQNLHSAAMQQAAQIHASAAQGMFQSMQHTLPAPTMLFQQQAHMLPPAQGIYPQAQIGYAPSTPVPQVLSPVSPQAQMAAPYSSSQQRGVAQTQRLAGHEPGFVEEGEASSSGEESSEDEAEEQSAQATQRAMEEQLRRIEDQHASERKEREVQTTRERKDRETRDAQAAKDRQDREAEDTRDRQTREARDREERNRKDLEVASLQSRLNAEREQKDRDLAMVQSTLNAEREKKDLELAMMQSKLDTERQEKLDQERKYSRQLAAFAEKASSPQPQPTYNIDLSPLQTVLAELSANRLQTCDIAALVENTMARQLQGVARSEDLASSTSKVQKALNKLPANASAADVQKAVEKGIADVMKKASKSRGRGQQAAIEAGPVPQSGSGQQQGGLSRLQVEYTIEDITDDQPHNSTLEASQRRALPAPEYPAYAQSATPVMSFSNSRPPPAPEYPAYPQSAAPLASSSKSQASADRALVYGGNDNELARAQLMGAPSRDSPPLAEHALSLSEQSEAGSLGGKTRKPARSNDGNALAKVKRRCAAPSIAPSALTENALAKFSPTEAGPSMSGLSNTRSPARPRDHEAMSQVGGVDVDPPPYTEMADSSQLSLRGGTRQVSTGPELPDDFPDNASMITTYERARDTRATSARSGTTDDRSVDRLKLKHDRQEDMALVKGSKKESKKFWKR</sequence>
<dbReference type="EC" id="3.6.1.11" evidence="3"/>
<comment type="caution">
    <text evidence="3">The sequence shown here is derived from an EMBL/GenBank/DDBJ whole genome shotgun (WGS) entry which is preliminary data.</text>
</comment>
<dbReference type="Proteomes" id="UP001175353">
    <property type="component" value="Unassembled WGS sequence"/>
</dbReference>
<feature type="compositionally biased region" description="Polar residues" evidence="1">
    <location>
        <begin position="1122"/>
        <end position="1138"/>
    </location>
</feature>
<organism evidence="3 4">
    <name type="scientific">Friedmanniomyces endolithicus</name>
    <dbReference type="NCBI Taxonomy" id="329885"/>
    <lineage>
        <taxon>Eukaryota</taxon>
        <taxon>Fungi</taxon>
        <taxon>Dikarya</taxon>
        <taxon>Ascomycota</taxon>
        <taxon>Pezizomycotina</taxon>
        <taxon>Dothideomycetes</taxon>
        <taxon>Dothideomycetidae</taxon>
        <taxon>Mycosphaerellales</taxon>
        <taxon>Teratosphaeriaceae</taxon>
        <taxon>Friedmanniomyces</taxon>
    </lineage>
</organism>
<feature type="region of interest" description="Disordered" evidence="1">
    <location>
        <begin position="883"/>
        <end position="913"/>
    </location>
</feature>
<feature type="region of interest" description="Disordered" evidence="1">
    <location>
        <begin position="598"/>
        <end position="780"/>
    </location>
</feature>
<feature type="region of interest" description="Disordered" evidence="1">
    <location>
        <begin position="420"/>
        <end position="440"/>
    </location>
</feature>
<dbReference type="SUPFAM" id="SSF64182">
    <property type="entry name" value="DHH phosphoesterases"/>
    <property type="match status" value="1"/>
</dbReference>
<evidence type="ECO:0000313" key="4">
    <source>
        <dbReference type="Proteomes" id="UP001175353"/>
    </source>
</evidence>
<feature type="compositionally biased region" description="Basic and acidic residues" evidence="1">
    <location>
        <begin position="732"/>
        <end position="742"/>
    </location>
</feature>
<gene>
    <name evidence="3" type="primary">PPX1_2</name>
    <name evidence="3" type="ORF">LTR91_015088</name>
</gene>
<evidence type="ECO:0000259" key="2">
    <source>
        <dbReference type="SMART" id="SM01131"/>
    </source>
</evidence>
<feature type="compositionally biased region" description="Polar residues" evidence="1">
    <location>
        <begin position="604"/>
        <end position="617"/>
    </location>
</feature>
<feature type="compositionally biased region" description="Basic and acidic residues" evidence="1">
    <location>
        <begin position="654"/>
        <end position="723"/>
    </location>
</feature>
<feature type="domain" description="DHHA2" evidence="2">
    <location>
        <begin position="260"/>
        <end position="413"/>
    </location>
</feature>
<dbReference type="GO" id="GO:0004309">
    <property type="term" value="F:exopolyphosphatase activity"/>
    <property type="evidence" value="ECO:0007669"/>
    <property type="project" value="UniProtKB-EC"/>
</dbReference>
<dbReference type="Gene3D" id="3.10.310.20">
    <property type="entry name" value="DHHA2 domain"/>
    <property type="match status" value="1"/>
</dbReference>
<dbReference type="Gene3D" id="3.90.1640.10">
    <property type="entry name" value="inorganic pyrophosphatase (n-terminal core)"/>
    <property type="match status" value="1"/>
</dbReference>
<evidence type="ECO:0000256" key="1">
    <source>
        <dbReference type="SAM" id="MobiDB-lite"/>
    </source>
</evidence>
<dbReference type="InterPro" id="IPR038763">
    <property type="entry name" value="DHH_sf"/>
</dbReference>
<evidence type="ECO:0000313" key="3">
    <source>
        <dbReference type="EMBL" id="KAK0972543.1"/>
    </source>
</evidence>
<dbReference type="GO" id="GO:0005737">
    <property type="term" value="C:cytoplasm"/>
    <property type="evidence" value="ECO:0007669"/>
    <property type="project" value="InterPro"/>
</dbReference>
<dbReference type="EMBL" id="JAUJLE010000168">
    <property type="protein sequence ID" value="KAK0972543.1"/>
    <property type="molecule type" value="Genomic_DNA"/>
</dbReference>
<name>A0AAN6KAM0_9PEZI</name>
<keyword evidence="4" id="KW-1185">Reference proteome</keyword>
<dbReference type="InterPro" id="IPR038222">
    <property type="entry name" value="DHHA2_dom_sf"/>
</dbReference>
<feature type="compositionally biased region" description="Basic and acidic residues" evidence="1">
    <location>
        <begin position="767"/>
        <end position="780"/>
    </location>
</feature>